<name>A0A0E9SQ50_ANGAN</name>
<reference evidence="1" key="2">
    <citation type="journal article" date="2015" name="Fish Shellfish Immunol.">
        <title>Early steps in the European eel (Anguilla anguilla)-Vibrio vulnificus interaction in the gills: Role of the RtxA13 toxin.</title>
        <authorList>
            <person name="Callol A."/>
            <person name="Pajuelo D."/>
            <person name="Ebbesson L."/>
            <person name="Teles M."/>
            <person name="MacKenzie S."/>
            <person name="Amaro C."/>
        </authorList>
    </citation>
    <scope>NUCLEOTIDE SEQUENCE</scope>
</reference>
<dbReference type="EMBL" id="GBXM01065151">
    <property type="protein sequence ID" value="JAH43426.1"/>
    <property type="molecule type" value="Transcribed_RNA"/>
</dbReference>
<organism evidence="1">
    <name type="scientific">Anguilla anguilla</name>
    <name type="common">European freshwater eel</name>
    <name type="synonym">Muraena anguilla</name>
    <dbReference type="NCBI Taxonomy" id="7936"/>
    <lineage>
        <taxon>Eukaryota</taxon>
        <taxon>Metazoa</taxon>
        <taxon>Chordata</taxon>
        <taxon>Craniata</taxon>
        <taxon>Vertebrata</taxon>
        <taxon>Euteleostomi</taxon>
        <taxon>Actinopterygii</taxon>
        <taxon>Neopterygii</taxon>
        <taxon>Teleostei</taxon>
        <taxon>Anguilliformes</taxon>
        <taxon>Anguillidae</taxon>
        <taxon>Anguilla</taxon>
    </lineage>
</organism>
<reference evidence="1" key="1">
    <citation type="submission" date="2014-11" db="EMBL/GenBank/DDBJ databases">
        <authorList>
            <person name="Amaro Gonzalez C."/>
        </authorList>
    </citation>
    <scope>NUCLEOTIDE SEQUENCE</scope>
</reference>
<dbReference type="AlphaFoldDB" id="A0A0E9SQ50"/>
<accession>A0A0E9SQ50</accession>
<proteinExistence type="predicted"/>
<evidence type="ECO:0000313" key="1">
    <source>
        <dbReference type="EMBL" id="JAH43426.1"/>
    </source>
</evidence>
<protein>
    <submittedName>
        <fullName evidence="1">Uncharacterized protein</fullName>
    </submittedName>
</protein>
<sequence>MGANLWRWSRVCEQCVVPKSASEVRSPRFHFPLLICWRLAAMDHLALGHSSDQNQMAVITVKVLWGTVV</sequence>